<dbReference type="PROSITE" id="PS00211">
    <property type="entry name" value="ABC_TRANSPORTER_1"/>
    <property type="match status" value="1"/>
</dbReference>
<dbReference type="Pfam" id="PF00005">
    <property type="entry name" value="ABC_tran"/>
    <property type="match status" value="1"/>
</dbReference>
<dbReference type="InterPro" id="IPR011527">
    <property type="entry name" value="ABC1_TM_dom"/>
</dbReference>
<name>A0A494XPH4_9BACL</name>
<accession>A0A494XPH4</accession>
<keyword evidence="4 9" id="KW-0812">Transmembrane</keyword>
<keyword evidence="5" id="KW-0547">Nucleotide-binding</keyword>
<comment type="subcellular location">
    <subcellularLocation>
        <location evidence="1">Cell membrane</location>
        <topology evidence="1">Multi-pass membrane protein</topology>
    </subcellularLocation>
</comment>
<organism evidence="12 13">
    <name type="scientific">Cohnella endophytica</name>
    <dbReference type="NCBI Taxonomy" id="2419778"/>
    <lineage>
        <taxon>Bacteria</taxon>
        <taxon>Bacillati</taxon>
        <taxon>Bacillota</taxon>
        <taxon>Bacilli</taxon>
        <taxon>Bacillales</taxon>
        <taxon>Paenibacillaceae</taxon>
        <taxon>Cohnella</taxon>
    </lineage>
</organism>
<sequence>MWEALREPFRYRKPKMDLASEAVKSVGLGVRPGGGQSKRQKAKDWQATLRRIWHYLAHRRGRLSLVLVMVLLSSGFTLLGPYLIGRAIDHYLKGPGGAEWAWFLAGLAAVYVLGSVVGWLQNIWMIGIAQETVYRMRMDMFTHLHRLPIPFFAKRQRGELMSRMTNDIDNVSSTLNSSAIQVFSSALILVGTVVVMLLLSPLLTLLTFLVVPLMMVGMRWITRRTGVLFKERQRNLGEINGYIEETLSGQRLVKAFSQEERVIGEFGERNARIRHSGFWSQTISGFIPKVMNSLNNLSFAVIAGAGGLLAIRGTITIGVIVVFVEYARQFTRPLNDLANQWNTLLSAIAGAERVFEILDEDVETKDEGAAKSLDSIRGEVVFSHVSFSYDPVEGQRTLNDISFTARPGETIAIIGPTGAGKTSLIQLLSRFYEAEADGGRITVDGHDITSIRRESLRSHMAFVLQDSFLFEGTIRENIRYGKLDATDEQVEAAAKLANAHSFIVRLPGGYDKMLQGDGSGISQGQKQLLAIARAILADPAILVLDEATSSIDTVTEIKIQEGLHRLMEGRTSFVIAHRLNTIRRADRILVLKDGRLEESGSHEELLERKGLYSDLYHGHVQLS</sequence>
<dbReference type="GO" id="GO:0005524">
    <property type="term" value="F:ATP binding"/>
    <property type="evidence" value="ECO:0007669"/>
    <property type="project" value="UniProtKB-KW"/>
</dbReference>
<dbReference type="FunFam" id="1.20.1560.10:FF:000011">
    <property type="entry name" value="Multidrug ABC transporter ATP-binding protein"/>
    <property type="match status" value="1"/>
</dbReference>
<dbReference type="Pfam" id="PF00664">
    <property type="entry name" value="ABC_membrane"/>
    <property type="match status" value="1"/>
</dbReference>
<dbReference type="CDD" id="cd18547">
    <property type="entry name" value="ABC_6TM_Tm288_like"/>
    <property type="match status" value="1"/>
</dbReference>
<feature type="transmembrane region" description="Helical" evidence="9">
    <location>
        <begin position="299"/>
        <end position="324"/>
    </location>
</feature>
<protein>
    <submittedName>
        <fullName evidence="12">ABC transporter ATP-binding protein</fullName>
    </submittedName>
</protein>
<keyword evidence="3" id="KW-1003">Cell membrane</keyword>
<dbReference type="SUPFAM" id="SSF90123">
    <property type="entry name" value="ABC transporter transmembrane region"/>
    <property type="match status" value="1"/>
</dbReference>
<dbReference type="OrthoDB" id="9770415at2"/>
<dbReference type="GO" id="GO:0016887">
    <property type="term" value="F:ATP hydrolysis activity"/>
    <property type="evidence" value="ECO:0007669"/>
    <property type="project" value="InterPro"/>
</dbReference>
<keyword evidence="8 9" id="KW-0472">Membrane</keyword>
<keyword evidence="7 9" id="KW-1133">Transmembrane helix</keyword>
<evidence type="ECO:0000313" key="12">
    <source>
        <dbReference type="EMBL" id="RKP50039.1"/>
    </source>
</evidence>
<dbReference type="InterPro" id="IPR039421">
    <property type="entry name" value="Type_1_exporter"/>
</dbReference>
<dbReference type="RefSeq" id="WP_120978723.1">
    <property type="nucleotide sequence ID" value="NZ_RBZM01000008.1"/>
</dbReference>
<dbReference type="CDD" id="cd03254">
    <property type="entry name" value="ABCC_Glucan_exporter_like"/>
    <property type="match status" value="1"/>
</dbReference>
<feature type="transmembrane region" description="Helical" evidence="9">
    <location>
        <begin position="100"/>
        <end position="120"/>
    </location>
</feature>
<evidence type="ECO:0000256" key="2">
    <source>
        <dbReference type="ARBA" id="ARBA00022448"/>
    </source>
</evidence>
<evidence type="ECO:0000256" key="3">
    <source>
        <dbReference type="ARBA" id="ARBA00022475"/>
    </source>
</evidence>
<dbReference type="EMBL" id="RBZM01000008">
    <property type="protein sequence ID" value="RKP50039.1"/>
    <property type="molecule type" value="Genomic_DNA"/>
</dbReference>
<feature type="domain" description="ABC transporter" evidence="10">
    <location>
        <begin position="380"/>
        <end position="618"/>
    </location>
</feature>
<dbReference type="PROSITE" id="PS50929">
    <property type="entry name" value="ABC_TM1F"/>
    <property type="match status" value="1"/>
</dbReference>
<dbReference type="InterPro" id="IPR036640">
    <property type="entry name" value="ABC1_TM_sf"/>
</dbReference>
<feature type="domain" description="ABC transmembrane type-1" evidence="11">
    <location>
        <begin position="65"/>
        <end position="346"/>
    </location>
</feature>
<dbReference type="Proteomes" id="UP000282076">
    <property type="component" value="Unassembled WGS sequence"/>
</dbReference>
<dbReference type="Gene3D" id="3.40.50.300">
    <property type="entry name" value="P-loop containing nucleotide triphosphate hydrolases"/>
    <property type="match status" value="1"/>
</dbReference>
<feature type="transmembrane region" description="Helical" evidence="9">
    <location>
        <begin position="179"/>
        <end position="199"/>
    </location>
</feature>
<keyword evidence="2" id="KW-0813">Transport</keyword>
<dbReference type="FunFam" id="3.40.50.300:FF:000287">
    <property type="entry name" value="Multidrug ABC transporter ATP-binding protein"/>
    <property type="match status" value="1"/>
</dbReference>
<dbReference type="PROSITE" id="PS50893">
    <property type="entry name" value="ABC_TRANSPORTER_2"/>
    <property type="match status" value="1"/>
</dbReference>
<evidence type="ECO:0000256" key="6">
    <source>
        <dbReference type="ARBA" id="ARBA00022840"/>
    </source>
</evidence>
<keyword evidence="13" id="KW-1185">Reference proteome</keyword>
<dbReference type="InterPro" id="IPR003593">
    <property type="entry name" value="AAA+_ATPase"/>
</dbReference>
<dbReference type="InterPro" id="IPR003439">
    <property type="entry name" value="ABC_transporter-like_ATP-bd"/>
</dbReference>
<evidence type="ECO:0000256" key="5">
    <source>
        <dbReference type="ARBA" id="ARBA00022741"/>
    </source>
</evidence>
<evidence type="ECO:0000313" key="13">
    <source>
        <dbReference type="Proteomes" id="UP000282076"/>
    </source>
</evidence>
<dbReference type="PANTHER" id="PTHR43394">
    <property type="entry name" value="ATP-DEPENDENT PERMEASE MDL1, MITOCHONDRIAL"/>
    <property type="match status" value="1"/>
</dbReference>
<evidence type="ECO:0000256" key="4">
    <source>
        <dbReference type="ARBA" id="ARBA00022692"/>
    </source>
</evidence>
<dbReference type="SMART" id="SM00382">
    <property type="entry name" value="AAA"/>
    <property type="match status" value="1"/>
</dbReference>
<keyword evidence="6 12" id="KW-0067">ATP-binding</keyword>
<gene>
    <name evidence="12" type="ORF">D7Z26_19690</name>
</gene>
<evidence type="ECO:0000259" key="10">
    <source>
        <dbReference type="PROSITE" id="PS50893"/>
    </source>
</evidence>
<proteinExistence type="predicted"/>
<dbReference type="InterPro" id="IPR017871">
    <property type="entry name" value="ABC_transporter-like_CS"/>
</dbReference>
<reference evidence="12 13" key="1">
    <citation type="submission" date="2018-10" db="EMBL/GenBank/DDBJ databases">
        <title>Cohnella sp. M2MS4P-1, whole genome shotgun sequence.</title>
        <authorList>
            <person name="Tuo L."/>
        </authorList>
    </citation>
    <scope>NUCLEOTIDE SEQUENCE [LARGE SCALE GENOMIC DNA]</scope>
    <source>
        <strain evidence="12 13">M2MS4P-1</strain>
    </source>
</reference>
<dbReference type="GO" id="GO:0015421">
    <property type="term" value="F:ABC-type oligopeptide transporter activity"/>
    <property type="evidence" value="ECO:0007669"/>
    <property type="project" value="TreeGrafter"/>
</dbReference>
<evidence type="ECO:0000256" key="7">
    <source>
        <dbReference type="ARBA" id="ARBA00022989"/>
    </source>
</evidence>
<dbReference type="Gene3D" id="1.20.1560.10">
    <property type="entry name" value="ABC transporter type 1, transmembrane domain"/>
    <property type="match status" value="1"/>
</dbReference>
<dbReference type="GO" id="GO:0005886">
    <property type="term" value="C:plasma membrane"/>
    <property type="evidence" value="ECO:0007669"/>
    <property type="project" value="UniProtKB-SubCell"/>
</dbReference>
<dbReference type="SUPFAM" id="SSF52540">
    <property type="entry name" value="P-loop containing nucleoside triphosphate hydrolases"/>
    <property type="match status" value="1"/>
</dbReference>
<feature type="transmembrane region" description="Helical" evidence="9">
    <location>
        <begin position="63"/>
        <end position="84"/>
    </location>
</feature>
<comment type="caution">
    <text evidence="12">The sequence shown here is derived from an EMBL/GenBank/DDBJ whole genome shotgun (WGS) entry which is preliminary data.</text>
</comment>
<evidence type="ECO:0000259" key="11">
    <source>
        <dbReference type="PROSITE" id="PS50929"/>
    </source>
</evidence>
<evidence type="ECO:0000256" key="9">
    <source>
        <dbReference type="SAM" id="Phobius"/>
    </source>
</evidence>
<dbReference type="InterPro" id="IPR027417">
    <property type="entry name" value="P-loop_NTPase"/>
</dbReference>
<dbReference type="PANTHER" id="PTHR43394:SF1">
    <property type="entry name" value="ATP-BINDING CASSETTE SUB-FAMILY B MEMBER 10, MITOCHONDRIAL"/>
    <property type="match status" value="1"/>
</dbReference>
<evidence type="ECO:0000256" key="8">
    <source>
        <dbReference type="ARBA" id="ARBA00023136"/>
    </source>
</evidence>
<dbReference type="AlphaFoldDB" id="A0A494XPH4"/>
<evidence type="ECO:0000256" key="1">
    <source>
        <dbReference type="ARBA" id="ARBA00004651"/>
    </source>
</evidence>